<protein>
    <submittedName>
        <fullName evidence="1">Uncharacterized protein</fullName>
    </submittedName>
</protein>
<comment type="caution">
    <text evidence="1">The sequence shown here is derived from an EMBL/GenBank/DDBJ whole genome shotgun (WGS) entry which is preliminary data.</text>
</comment>
<accession>A0A8H6LY28</accession>
<proteinExistence type="predicted"/>
<dbReference type="EMBL" id="JACGCI010000085">
    <property type="protein sequence ID" value="KAF6747065.1"/>
    <property type="molecule type" value="Genomic_DNA"/>
</dbReference>
<evidence type="ECO:0000313" key="2">
    <source>
        <dbReference type="Proteomes" id="UP000521943"/>
    </source>
</evidence>
<keyword evidence="2" id="KW-1185">Reference proteome</keyword>
<organism evidence="1 2">
    <name type="scientific">Ephemerocybe angulata</name>
    <dbReference type="NCBI Taxonomy" id="980116"/>
    <lineage>
        <taxon>Eukaryota</taxon>
        <taxon>Fungi</taxon>
        <taxon>Dikarya</taxon>
        <taxon>Basidiomycota</taxon>
        <taxon>Agaricomycotina</taxon>
        <taxon>Agaricomycetes</taxon>
        <taxon>Agaricomycetidae</taxon>
        <taxon>Agaricales</taxon>
        <taxon>Agaricineae</taxon>
        <taxon>Psathyrellaceae</taxon>
        <taxon>Ephemerocybe</taxon>
    </lineage>
</organism>
<name>A0A8H6LY28_9AGAR</name>
<dbReference type="AlphaFoldDB" id="A0A8H6LY28"/>
<dbReference type="OrthoDB" id="2850318at2759"/>
<dbReference type="Proteomes" id="UP000521943">
    <property type="component" value="Unassembled WGS sequence"/>
</dbReference>
<gene>
    <name evidence="1" type="ORF">DFP72DRAFT_921135</name>
</gene>
<sequence length="267" mass="30950">MPGLRPKVFSTLFALEQPQSWQHYINYYSSRLRAAVEAFLIRRYPEATKSLRKRYMGLLWDEYMFTHACVGFATSKYPESVEAPEFYKDLSIMQSKAGARLEDMDLNAISSLLQSSADYDPIIPVYEGDWWNDKEKVDTTRFALKINILSQAWNIDKDRFPFQPNYMDVTEDGLAELGEMAARLEEMEMPDEIRQTLKFYKELDERMVEEIKRSLELMVKCALVIERTEAQSASMTNPNLEPPLIDTFQDLDGIMDALHTDSDSDSD</sequence>
<evidence type="ECO:0000313" key="1">
    <source>
        <dbReference type="EMBL" id="KAF6747065.1"/>
    </source>
</evidence>
<reference evidence="1 2" key="1">
    <citation type="submission" date="2020-07" db="EMBL/GenBank/DDBJ databases">
        <title>Comparative genomics of pyrophilous fungi reveals a link between fire events and developmental genes.</title>
        <authorList>
            <consortium name="DOE Joint Genome Institute"/>
            <person name="Steindorff A.S."/>
            <person name="Carver A."/>
            <person name="Calhoun S."/>
            <person name="Stillman K."/>
            <person name="Liu H."/>
            <person name="Lipzen A."/>
            <person name="Pangilinan J."/>
            <person name="Labutti K."/>
            <person name="Bruns T.D."/>
            <person name="Grigoriev I.V."/>
        </authorList>
    </citation>
    <scope>NUCLEOTIDE SEQUENCE [LARGE SCALE GENOMIC DNA]</scope>
    <source>
        <strain evidence="1 2">CBS 144469</strain>
    </source>
</reference>